<dbReference type="InterPro" id="IPR003593">
    <property type="entry name" value="AAA+_ATPase"/>
</dbReference>
<accession>A0A369UYA6</accession>
<dbReference type="AlphaFoldDB" id="A0A369UYA6"/>
<protein>
    <submittedName>
        <fullName evidence="6">ATP-binding cassette domain-containing protein</fullName>
    </submittedName>
</protein>
<comment type="similarity">
    <text evidence="1">Belongs to the ABC transporter superfamily.</text>
</comment>
<evidence type="ECO:0000313" key="7">
    <source>
        <dbReference type="Proteomes" id="UP000253742"/>
    </source>
</evidence>
<dbReference type="Pfam" id="PF00005">
    <property type="entry name" value="ABC_tran"/>
    <property type="match status" value="1"/>
</dbReference>
<evidence type="ECO:0000313" key="6">
    <source>
        <dbReference type="EMBL" id="RDD84570.1"/>
    </source>
</evidence>
<dbReference type="GO" id="GO:0016887">
    <property type="term" value="F:ATP hydrolysis activity"/>
    <property type="evidence" value="ECO:0007669"/>
    <property type="project" value="InterPro"/>
</dbReference>
<evidence type="ECO:0000256" key="4">
    <source>
        <dbReference type="ARBA" id="ARBA00022840"/>
    </source>
</evidence>
<organism evidence="6 7">
    <name type="scientific">Streptomyces parvulus</name>
    <dbReference type="NCBI Taxonomy" id="146923"/>
    <lineage>
        <taxon>Bacteria</taxon>
        <taxon>Bacillati</taxon>
        <taxon>Actinomycetota</taxon>
        <taxon>Actinomycetes</taxon>
        <taxon>Kitasatosporales</taxon>
        <taxon>Streptomycetaceae</taxon>
        <taxon>Streptomyces</taxon>
    </lineage>
</organism>
<dbReference type="RefSeq" id="WP_114533034.1">
    <property type="nucleotide sequence ID" value="NZ_JBIBWI010000002.1"/>
</dbReference>
<evidence type="ECO:0000256" key="1">
    <source>
        <dbReference type="ARBA" id="ARBA00005417"/>
    </source>
</evidence>
<keyword evidence="4 6" id="KW-0067">ATP-binding</keyword>
<feature type="domain" description="ABC transporter" evidence="5">
    <location>
        <begin position="2"/>
        <end position="227"/>
    </location>
</feature>
<evidence type="ECO:0000256" key="3">
    <source>
        <dbReference type="ARBA" id="ARBA00022741"/>
    </source>
</evidence>
<name>A0A369UYA6_9ACTN</name>
<dbReference type="OrthoDB" id="9804819at2"/>
<evidence type="ECO:0000256" key="2">
    <source>
        <dbReference type="ARBA" id="ARBA00022448"/>
    </source>
</evidence>
<gene>
    <name evidence="6" type="ORF">DVZ84_34490</name>
</gene>
<dbReference type="SUPFAM" id="SSF52540">
    <property type="entry name" value="P-loop containing nucleoside triphosphate hydrolases"/>
    <property type="match status" value="1"/>
</dbReference>
<keyword evidence="2" id="KW-0813">Transport</keyword>
<proteinExistence type="inferred from homology"/>
<keyword evidence="3" id="KW-0547">Nucleotide-binding</keyword>
<dbReference type="PANTHER" id="PTHR43335:SF4">
    <property type="entry name" value="ABC TRANSPORTER, ATP-BINDING PROTEIN"/>
    <property type="match status" value="1"/>
</dbReference>
<dbReference type="InterPro" id="IPR003439">
    <property type="entry name" value="ABC_transporter-like_ATP-bd"/>
</dbReference>
<dbReference type="Proteomes" id="UP000253742">
    <property type="component" value="Unassembled WGS sequence"/>
</dbReference>
<dbReference type="EMBL" id="QQBH01000039">
    <property type="protein sequence ID" value="RDD84570.1"/>
    <property type="molecule type" value="Genomic_DNA"/>
</dbReference>
<evidence type="ECO:0000259" key="5">
    <source>
        <dbReference type="PROSITE" id="PS50893"/>
    </source>
</evidence>
<dbReference type="InterPro" id="IPR027417">
    <property type="entry name" value="P-loop_NTPase"/>
</dbReference>
<dbReference type="SMART" id="SM00382">
    <property type="entry name" value="AAA"/>
    <property type="match status" value="1"/>
</dbReference>
<dbReference type="PROSITE" id="PS50893">
    <property type="entry name" value="ABC_TRANSPORTER_2"/>
    <property type="match status" value="1"/>
</dbReference>
<dbReference type="PANTHER" id="PTHR43335">
    <property type="entry name" value="ABC TRANSPORTER, ATP-BINDING PROTEIN"/>
    <property type="match status" value="1"/>
</dbReference>
<reference evidence="6 7" key="1">
    <citation type="submission" date="2018-07" db="EMBL/GenBank/DDBJ databases">
        <title>Genome guided investigation of antibiotics producing actinomycetales strain isolated from a Macau mangrove ecosystem.</title>
        <authorList>
            <person name="Hu D."/>
        </authorList>
    </citation>
    <scope>NUCLEOTIDE SEQUENCE [LARGE SCALE GENOMIC DNA]</scope>
    <source>
        <strain evidence="6 7">2297</strain>
    </source>
</reference>
<comment type="caution">
    <text evidence="6">The sequence shown here is derived from an EMBL/GenBank/DDBJ whole genome shotgun (WGS) entry which is preliminary data.</text>
</comment>
<sequence length="308" mass="32388">MIEAKNLTKRYGDKTAVDDLSFTVEPGRVTGFLGPNGAGKSTTMRLLLGLDAPDAGTATVEGVPYRSLARPLRVVGALLEARALHTGRSAWDHLLCLAQSQGLGRSRVGEVLEQVGLASVARKRAGGFSLGMGQRLGIAAALLGDPRALVLDEPVNGLDPEGILWIRTLMKSLAAEGRAVFVSSHLMNEMAVTADHLIVVGRGRLVADCSTQEFIERSTKQSVLVRTPDGEKLAQLLREAGATVAVTADADLDVTGLESARIAELASAAGLVLHELSTRRGSLEDAFMELTKDAVEYDAGVPTAGGVK</sequence>
<dbReference type="Gene3D" id="3.40.50.300">
    <property type="entry name" value="P-loop containing nucleotide triphosphate hydrolases"/>
    <property type="match status" value="1"/>
</dbReference>
<dbReference type="GO" id="GO:0005524">
    <property type="term" value="F:ATP binding"/>
    <property type="evidence" value="ECO:0007669"/>
    <property type="project" value="UniProtKB-KW"/>
</dbReference>